<dbReference type="InterPro" id="IPR011765">
    <property type="entry name" value="Pept_M16_N"/>
</dbReference>
<dbReference type="Pfam" id="PF05193">
    <property type="entry name" value="Peptidase_M16_C"/>
    <property type="match status" value="2"/>
</dbReference>
<reference evidence="5 6" key="1">
    <citation type="submission" date="2019-04" db="EMBL/GenBank/DDBJ databases">
        <authorList>
            <person name="Feng G."/>
            <person name="Zhang J."/>
            <person name="Zhu H."/>
        </authorList>
    </citation>
    <scope>NUCLEOTIDE SEQUENCE [LARGE SCALE GENOMIC DNA]</scope>
    <source>
        <strain evidence="5 6">JCM 19491</strain>
    </source>
</reference>
<evidence type="ECO:0000256" key="3">
    <source>
        <dbReference type="ARBA" id="ARBA00023163"/>
    </source>
</evidence>
<dbReference type="Proteomes" id="UP000298284">
    <property type="component" value="Unassembled WGS sequence"/>
</dbReference>
<name>A0A4Z0MDK5_9BACT</name>
<protein>
    <submittedName>
        <fullName evidence="5">Helix-turn-helix domain-containing protein</fullName>
    </submittedName>
</protein>
<sequence length="1116" mass="122083">MLKQETGQTALDHGHFFLLGEAKNWLISTDNTVAQTAYQLGFDNPPYFTRLFKKVVGLTPPRVPRPLPELSVCPAQVAQWGCLSHVMGTELGRRADAIARSGGWARPPGWPARGTNFLSWATPARERVCCLVSEGTVHPLPPYGYAAFFELRATITFLIHYLLGPMRYHPNILAALLLAATCWGTPAPAQTAPKPSAAKASAFALPYEKFVLENGLEVVLHEDHSDPIVAFATIMHVGSNREKPGKTGFAHFFEHMSFNDSENAPVGANRKLIEEWGGQRNGSTWNDGTQYYEVVPKDAFDKIMWIDSDRLGYMIKTVTTEALAREIQVVKNEKRQNYDNVAYGSTSEVLRKNLYPADHPYNWTVIGSLPDLQAATLADVQEFYHQYYGPNNATLVIAGDINIAETKAKVQRWFGEIKKGPPVKPLAPRPAGLTQTKSLYLEDNFARLPQLQLVFPSIQEYHRDTYALEVLGQLLAGNRTSPLYKVIVEEQKLAPAVGAYQYSSELAGEFIIQVRANPNTSLQQVHGAIQEGLKRFETQGFSDTELARIRAKIETDLYSGVESVLSKALQMGRDNEFAGDPAHLTKAAKLAQAVTRADVMRVYNHYLKGKPYVMTSVVPKGQQNLVVQGAQLATVYQEKVVAGVQNEDVGQGKEAVFEKTVTKYDRSEPPFLQTPLFKVPTIWNASLANGLRVYGIDNREIPLVSFDVTIPGGHSLDPLSKAGTASLLAQMLTQGTAQKTPAQLEEAIDLLGASIAVTSTNEEIRVQARCLARNFGPTLALVQEMLLQPRWDAVEFARLKSSLATNLKGQEANAASVASLTFFKLLYGPNHILSTPSIGTLETTAGITLDDVKAYYNTNISPAGAAVHVVGAIDQSTVAAALQPLGASWAAKAVSQPKQELPAQTRGGHVYFVDVPDAKQSVLYIGKLALTGTDPDLSKATFANAVLGSGASGRLTQLLRIQKGYTYGANSSVLELKEMAPFVVTTSVRANATGASLQLIRQLLTDYGPTFSPADVEIAKSKILKGNTLVYESQGAKLGILRRISKFNRSPKFLEDDQQKLLQMGVTDFQATIGKYMPEKELVYVVVGDKATQYEEVKKFANGNITLLDRNGTPLK</sequence>
<dbReference type="InterPro" id="IPR009057">
    <property type="entry name" value="Homeodomain-like_sf"/>
</dbReference>
<dbReference type="SMART" id="SM00342">
    <property type="entry name" value="HTH_ARAC"/>
    <property type="match status" value="1"/>
</dbReference>
<dbReference type="Gene3D" id="3.30.830.10">
    <property type="entry name" value="Metalloenzyme, LuxS/M16 peptidase-like"/>
    <property type="match status" value="4"/>
</dbReference>
<comment type="similarity">
    <text evidence="1">Belongs to the peptidase M16 family.</text>
</comment>
<dbReference type="OrthoDB" id="9811314at2"/>
<dbReference type="InterPro" id="IPR018060">
    <property type="entry name" value="HTH_AraC"/>
</dbReference>
<feature type="domain" description="HTH araC/xylS-type" evidence="4">
    <location>
        <begin position="1"/>
        <end position="66"/>
    </location>
</feature>
<keyword evidence="6" id="KW-1185">Reference proteome</keyword>
<dbReference type="SUPFAM" id="SSF63411">
    <property type="entry name" value="LuxS/MPP-like metallohydrolase"/>
    <property type="match status" value="4"/>
</dbReference>
<dbReference type="Pfam" id="PF00675">
    <property type="entry name" value="Peptidase_M16"/>
    <property type="match status" value="2"/>
</dbReference>
<dbReference type="GO" id="GO:0043565">
    <property type="term" value="F:sequence-specific DNA binding"/>
    <property type="evidence" value="ECO:0007669"/>
    <property type="project" value="InterPro"/>
</dbReference>
<dbReference type="InterPro" id="IPR011249">
    <property type="entry name" value="Metalloenz_LuxS/M16"/>
</dbReference>
<dbReference type="PANTHER" id="PTHR11851:SF49">
    <property type="entry name" value="MITOCHONDRIAL-PROCESSING PEPTIDASE SUBUNIT ALPHA"/>
    <property type="match status" value="1"/>
</dbReference>
<evidence type="ECO:0000313" key="6">
    <source>
        <dbReference type="Proteomes" id="UP000298284"/>
    </source>
</evidence>
<dbReference type="EMBL" id="SRKZ01000008">
    <property type="protein sequence ID" value="TGD77574.1"/>
    <property type="molecule type" value="Genomic_DNA"/>
</dbReference>
<keyword evidence="2" id="KW-0805">Transcription regulation</keyword>
<proteinExistence type="inferred from homology"/>
<organism evidence="5 6">
    <name type="scientific">Hymenobacter wooponensis</name>
    <dbReference type="NCBI Taxonomy" id="1525360"/>
    <lineage>
        <taxon>Bacteria</taxon>
        <taxon>Pseudomonadati</taxon>
        <taxon>Bacteroidota</taxon>
        <taxon>Cytophagia</taxon>
        <taxon>Cytophagales</taxon>
        <taxon>Hymenobacteraceae</taxon>
        <taxon>Hymenobacter</taxon>
    </lineage>
</organism>
<evidence type="ECO:0000256" key="1">
    <source>
        <dbReference type="ARBA" id="ARBA00007261"/>
    </source>
</evidence>
<evidence type="ECO:0000259" key="4">
    <source>
        <dbReference type="PROSITE" id="PS01124"/>
    </source>
</evidence>
<dbReference type="SUPFAM" id="SSF46689">
    <property type="entry name" value="Homeodomain-like"/>
    <property type="match status" value="1"/>
</dbReference>
<evidence type="ECO:0000313" key="5">
    <source>
        <dbReference type="EMBL" id="TGD77574.1"/>
    </source>
</evidence>
<dbReference type="PROSITE" id="PS01124">
    <property type="entry name" value="HTH_ARAC_FAMILY_2"/>
    <property type="match status" value="1"/>
</dbReference>
<dbReference type="GO" id="GO:0046872">
    <property type="term" value="F:metal ion binding"/>
    <property type="evidence" value="ECO:0007669"/>
    <property type="project" value="InterPro"/>
</dbReference>
<evidence type="ECO:0000256" key="2">
    <source>
        <dbReference type="ARBA" id="ARBA00023015"/>
    </source>
</evidence>
<gene>
    <name evidence="5" type="ORF">EU557_22620</name>
</gene>
<dbReference type="InterPro" id="IPR050361">
    <property type="entry name" value="MPP/UQCRC_Complex"/>
</dbReference>
<dbReference type="InterPro" id="IPR007863">
    <property type="entry name" value="Peptidase_M16_C"/>
</dbReference>
<dbReference type="AlphaFoldDB" id="A0A4Z0MDK5"/>
<dbReference type="GO" id="GO:0003700">
    <property type="term" value="F:DNA-binding transcription factor activity"/>
    <property type="evidence" value="ECO:0007669"/>
    <property type="project" value="InterPro"/>
</dbReference>
<accession>A0A4Z0MDK5</accession>
<dbReference type="Pfam" id="PF12833">
    <property type="entry name" value="HTH_18"/>
    <property type="match status" value="1"/>
</dbReference>
<dbReference type="PANTHER" id="PTHR11851">
    <property type="entry name" value="METALLOPROTEASE"/>
    <property type="match status" value="1"/>
</dbReference>
<keyword evidence="3" id="KW-0804">Transcription</keyword>
<dbReference type="Gene3D" id="1.10.10.60">
    <property type="entry name" value="Homeodomain-like"/>
    <property type="match status" value="1"/>
</dbReference>
<comment type="caution">
    <text evidence="5">The sequence shown here is derived from an EMBL/GenBank/DDBJ whole genome shotgun (WGS) entry which is preliminary data.</text>
</comment>